<evidence type="ECO:0000259" key="1">
    <source>
        <dbReference type="Pfam" id="PF10040"/>
    </source>
</evidence>
<feature type="domain" description="CRISPR-associated protein Cas6 C-terminal" evidence="1">
    <location>
        <begin position="165"/>
        <end position="284"/>
    </location>
</feature>
<dbReference type="Proteomes" id="UP000592216">
    <property type="component" value="Unassembled WGS sequence"/>
</dbReference>
<sequence>MTQIRNSLSMAQAESWTWPQAAAALRWTDIEVALPTGAARSTIPRLLALRGALGQALDIAQDPNWSDHPSAGQMMFLEWPTRFSRDASYPKPFVLQADDQTGLLRLRLFGPLQVWADLLASHLVALLERGIAHADGWSSEAVLGCRISPRSLGGADFALGQQALLRFLTPLSMRQGKALQTSPEAVVRGIYRRAASMLAWQGVGCPMPPQQEQARIFSCLKEVSWAENELDQWEHRSKRQKTRYAETGVKGVMRLEGDLDGIAHMLRIGEVVCAGGNGAYGCGRFVVI</sequence>
<evidence type="ECO:0000313" key="2">
    <source>
        <dbReference type="EMBL" id="NVO23319.1"/>
    </source>
</evidence>
<comment type="caution">
    <text evidence="2">The sequence shown here is derived from an EMBL/GenBank/DDBJ whole genome shotgun (WGS) entry which is preliminary data.</text>
</comment>
<organism evidence="2 3">
    <name type="scientific">Donghicola mangrovi</name>
    <dbReference type="NCBI Taxonomy" id="2729614"/>
    <lineage>
        <taxon>Bacteria</taxon>
        <taxon>Pseudomonadati</taxon>
        <taxon>Pseudomonadota</taxon>
        <taxon>Alphaproteobacteria</taxon>
        <taxon>Rhodobacterales</taxon>
        <taxon>Roseobacteraceae</taxon>
        <taxon>Donghicola</taxon>
    </lineage>
</organism>
<dbReference type="RefSeq" id="WP_177157362.1">
    <property type="nucleotide sequence ID" value="NZ_JABCJE010000003.1"/>
</dbReference>
<name>A0A850QAK3_9RHOB</name>
<gene>
    <name evidence="2" type="ORF">HJ536_08120</name>
</gene>
<dbReference type="EMBL" id="JABCJE010000003">
    <property type="protein sequence ID" value="NVO23319.1"/>
    <property type="molecule type" value="Genomic_DNA"/>
</dbReference>
<evidence type="ECO:0000313" key="3">
    <source>
        <dbReference type="Proteomes" id="UP000592216"/>
    </source>
</evidence>
<dbReference type="Pfam" id="PF10040">
    <property type="entry name" value="CRISPR_Cas6"/>
    <property type="match status" value="1"/>
</dbReference>
<protein>
    <submittedName>
        <fullName evidence="2">CRISPR system precrRNA processing endoribonuclease RAMP protein Cas6</fullName>
    </submittedName>
</protein>
<reference evidence="2 3" key="1">
    <citation type="submission" date="2020-04" db="EMBL/GenBank/DDBJ databases">
        <title>Donghicola sp., a member of the Rhodobacteraceae family isolated from mangrove forest in Thailand.</title>
        <authorList>
            <person name="Charoenyingcharoen P."/>
            <person name="Yukphan P."/>
        </authorList>
    </citation>
    <scope>NUCLEOTIDE SEQUENCE [LARGE SCALE GENOMIC DNA]</scope>
    <source>
        <strain evidence="2 3">B5-SW-15</strain>
    </source>
</reference>
<proteinExistence type="predicted"/>
<dbReference type="AlphaFoldDB" id="A0A850QAK3"/>
<accession>A0A850QAK3</accession>
<dbReference type="InterPro" id="IPR019267">
    <property type="entry name" value="CRISPR-assoc_Cas6_C"/>
</dbReference>